<sequence length="475" mass="52037">MESSSSPAGEDGASSSDVAHFVSLTSCPVEQAAFFLEATNGNFDQAVEMYYDQAPPSTITRAAQAYPTSSPQRIPRPPPPPQQPPQPMQQRGLLGALMNLPIVAITGSFGLLFGAIGLSTSAAAYLGSQLLPASWYNRIRGGIRAVTQGSRPMDPVEAAEAFKQSFVKEFGENGPQWVTVGWQEATARAHGQYKFLFVYLHSHYHQDTETFCRQTLCNSDLAHYINHTFVSWGGDVRYPDAYKLSNSLRTTGYPYVALLAFSGNRTKLIVTIEGRTSVSQLQASLQQAVAAHEGHLAVEQADANERNFTRRLREEQDAAYQESLREDQERERQRSAQRAQQEAAERAAAEKAAQIKAAQDAEAKKVADRAAMLAARRAANRAALKQEPAARSPGSTALRVRLPNGSNHNRTFSSAAPLQEAWDWVASLEEVDAVKFHLASSFPRKVFTEEELRGTLEQLGLAPQAALFVQVADDE</sequence>
<dbReference type="Proteomes" id="UP001497392">
    <property type="component" value="Unassembled WGS sequence"/>
</dbReference>
<evidence type="ECO:0000256" key="3">
    <source>
        <dbReference type="ARBA" id="ARBA00023054"/>
    </source>
</evidence>
<proteinExistence type="predicted"/>
<accession>A0ABP1G858</accession>
<feature type="domain" description="UBX" evidence="5">
    <location>
        <begin position="391"/>
        <end position="469"/>
    </location>
</feature>
<dbReference type="PROSITE" id="PS50033">
    <property type="entry name" value="UBX"/>
    <property type="match status" value="1"/>
</dbReference>
<keyword evidence="2" id="KW-0256">Endoplasmic reticulum</keyword>
<dbReference type="InterPro" id="IPR036249">
    <property type="entry name" value="Thioredoxin-like_sf"/>
</dbReference>
<evidence type="ECO:0000256" key="4">
    <source>
        <dbReference type="SAM" id="MobiDB-lite"/>
    </source>
</evidence>
<dbReference type="PANTHER" id="PTHR23322">
    <property type="entry name" value="FAS-ASSOCIATED PROTEIN"/>
    <property type="match status" value="1"/>
</dbReference>
<evidence type="ECO:0000256" key="2">
    <source>
        <dbReference type="ARBA" id="ARBA00022824"/>
    </source>
</evidence>
<dbReference type="Gene3D" id="3.40.30.10">
    <property type="entry name" value="Glutaredoxin"/>
    <property type="match status" value="1"/>
</dbReference>
<dbReference type="PANTHER" id="PTHR23322:SF1">
    <property type="entry name" value="FAS-ASSOCIATED FACTOR 2"/>
    <property type="match status" value="1"/>
</dbReference>
<dbReference type="InterPro" id="IPR009060">
    <property type="entry name" value="UBA-like_sf"/>
</dbReference>
<evidence type="ECO:0000259" key="5">
    <source>
        <dbReference type="PROSITE" id="PS50033"/>
    </source>
</evidence>
<dbReference type="InterPro" id="IPR049483">
    <property type="entry name" value="FAF1_2-like_UAS"/>
</dbReference>
<dbReference type="CDD" id="cd02958">
    <property type="entry name" value="UAS"/>
    <property type="match status" value="1"/>
</dbReference>
<evidence type="ECO:0000256" key="1">
    <source>
        <dbReference type="ARBA" id="ARBA00004240"/>
    </source>
</evidence>
<feature type="region of interest" description="Disordered" evidence="4">
    <location>
        <begin position="316"/>
        <end position="351"/>
    </location>
</feature>
<organism evidence="6 7">
    <name type="scientific">Coccomyxa viridis</name>
    <dbReference type="NCBI Taxonomy" id="1274662"/>
    <lineage>
        <taxon>Eukaryota</taxon>
        <taxon>Viridiplantae</taxon>
        <taxon>Chlorophyta</taxon>
        <taxon>core chlorophytes</taxon>
        <taxon>Trebouxiophyceae</taxon>
        <taxon>Trebouxiophyceae incertae sedis</taxon>
        <taxon>Coccomyxaceae</taxon>
        <taxon>Coccomyxa</taxon>
    </lineage>
</organism>
<dbReference type="InterPro" id="IPR001012">
    <property type="entry name" value="UBX_dom"/>
</dbReference>
<dbReference type="Gene3D" id="1.10.8.10">
    <property type="entry name" value="DNA helicase RuvA subunit, C-terminal domain"/>
    <property type="match status" value="1"/>
</dbReference>
<feature type="compositionally biased region" description="Pro residues" evidence="4">
    <location>
        <begin position="74"/>
        <end position="87"/>
    </location>
</feature>
<dbReference type="SMART" id="SM00166">
    <property type="entry name" value="UBX"/>
    <property type="match status" value="1"/>
</dbReference>
<feature type="compositionally biased region" description="Basic and acidic residues" evidence="4">
    <location>
        <begin position="323"/>
        <end position="334"/>
    </location>
</feature>
<dbReference type="Pfam" id="PF14555">
    <property type="entry name" value="UBA_4"/>
    <property type="match status" value="1"/>
</dbReference>
<reference evidence="6 7" key="1">
    <citation type="submission" date="2024-06" db="EMBL/GenBank/DDBJ databases">
        <authorList>
            <person name="Kraege A."/>
            <person name="Thomma B."/>
        </authorList>
    </citation>
    <scope>NUCLEOTIDE SEQUENCE [LARGE SCALE GENOMIC DNA]</scope>
</reference>
<comment type="subcellular location">
    <subcellularLocation>
        <location evidence="1">Endoplasmic reticulum</location>
    </subcellularLocation>
</comment>
<dbReference type="InterPro" id="IPR006577">
    <property type="entry name" value="UAS"/>
</dbReference>
<dbReference type="SMART" id="SM00594">
    <property type="entry name" value="UAS"/>
    <property type="match status" value="1"/>
</dbReference>
<name>A0ABP1G858_9CHLO</name>
<gene>
    <name evidence="6" type="primary">g11403</name>
    <name evidence="6" type="ORF">VP750_LOCUS10203</name>
</gene>
<keyword evidence="3" id="KW-0175">Coiled coil</keyword>
<dbReference type="Pfam" id="PF21021">
    <property type="entry name" value="FAF1"/>
    <property type="match status" value="1"/>
</dbReference>
<evidence type="ECO:0000313" key="7">
    <source>
        <dbReference type="Proteomes" id="UP001497392"/>
    </source>
</evidence>
<dbReference type="Gene3D" id="3.10.20.90">
    <property type="entry name" value="Phosphatidylinositol 3-kinase Catalytic Subunit, Chain A, domain 1"/>
    <property type="match status" value="1"/>
</dbReference>
<dbReference type="EMBL" id="CAXHTA020000018">
    <property type="protein sequence ID" value="CAL5228297.1"/>
    <property type="molecule type" value="Genomic_DNA"/>
</dbReference>
<dbReference type="CDD" id="cd14348">
    <property type="entry name" value="UBA_p47"/>
    <property type="match status" value="1"/>
</dbReference>
<comment type="caution">
    <text evidence="6">The sequence shown here is derived from an EMBL/GenBank/DDBJ whole genome shotgun (WGS) entry which is preliminary data.</text>
</comment>
<protein>
    <submittedName>
        <fullName evidence="6">G11403 protein</fullName>
    </submittedName>
</protein>
<keyword evidence="7" id="KW-1185">Reference proteome</keyword>
<dbReference type="Pfam" id="PF00789">
    <property type="entry name" value="UBX"/>
    <property type="match status" value="1"/>
</dbReference>
<dbReference type="SUPFAM" id="SSF46934">
    <property type="entry name" value="UBA-like"/>
    <property type="match status" value="1"/>
</dbReference>
<evidence type="ECO:0000313" key="6">
    <source>
        <dbReference type="EMBL" id="CAL5228297.1"/>
    </source>
</evidence>
<dbReference type="InterPro" id="IPR050730">
    <property type="entry name" value="UBX_domain-protein"/>
</dbReference>
<dbReference type="SUPFAM" id="SSF54236">
    <property type="entry name" value="Ubiquitin-like"/>
    <property type="match status" value="1"/>
</dbReference>
<dbReference type="SUPFAM" id="SSF52833">
    <property type="entry name" value="Thioredoxin-like"/>
    <property type="match status" value="1"/>
</dbReference>
<dbReference type="CDD" id="cd01767">
    <property type="entry name" value="UBX"/>
    <property type="match status" value="1"/>
</dbReference>
<dbReference type="InterPro" id="IPR029071">
    <property type="entry name" value="Ubiquitin-like_domsf"/>
</dbReference>
<feature type="region of interest" description="Disordered" evidence="4">
    <location>
        <begin position="383"/>
        <end position="403"/>
    </location>
</feature>
<feature type="region of interest" description="Disordered" evidence="4">
    <location>
        <begin position="63"/>
        <end position="89"/>
    </location>
</feature>